<dbReference type="Proteomes" id="UP000499080">
    <property type="component" value="Unassembled WGS sequence"/>
</dbReference>
<evidence type="ECO:0000256" key="3">
    <source>
        <dbReference type="ARBA" id="ARBA00022483"/>
    </source>
</evidence>
<dbReference type="GO" id="GO:0044231">
    <property type="term" value="C:host cell presynaptic membrane"/>
    <property type="evidence" value="ECO:0007669"/>
    <property type="project" value="UniProtKB-KW"/>
</dbReference>
<evidence type="ECO:0000256" key="8">
    <source>
        <dbReference type="ARBA" id="ARBA00022737"/>
    </source>
</evidence>
<keyword evidence="6" id="KW-0800">Toxin</keyword>
<dbReference type="SUPFAM" id="SSF48403">
    <property type="entry name" value="Ankyrin repeat"/>
    <property type="match status" value="1"/>
</dbReference>
<dbReference type="GO" id="GO:0045944">
    <property type="term" value="P:positive regulation of transcription by RNA polymerase II"/>
    <property type="evidence" value="ECO:0007669"/>
    <property type="project" value="TreeGrafter"/>
</dbReference>
<evidence type="ECO:0000256" key="4">
    <source>
        <dbReference type="ARBA" id="ARBA00022525"/>
    </source>
</evidence>
<reference evidence="13 14" key="1">
    <citation type="journal article" date="2019" name="Sci. Rep.">
        <title>Orb-weaving spider Araneus ventricosus genome elucidates the spidroin gene catalogue.</title>
        <authorList>
            <person name="Kono N."/>
            <person name="Nakamura H."/>
            <person name="Ohtoshi R."/>
            <person name="Moran D.A.P."/>
            <person name="Shinohara A."/>
            <person name="Yoshida Y."/>
            <person name="Fujiwara M."/>
            <person name="Mori M."/>
            <person name="Tomita M."/>
            <person name="Arakawa K."/>
        </authorList>
    </citation>
    <scope>NUCLEOTIDE SEQUENCE [LARGE SCALE GENOMIC DNA]</scope>
</reference>
<keyword evidence="5" id="KW-1052">Target cell membrane</keyword>
<proteinExistence type="predicted"/>
<feature type="repeat" description="ANK" evidence="12">
    <location>
        <begin position="98"/>
        <end position="131"/>
    </location>
</feature>
<dbReference type="GO" id="GO:0005634">
    <property type="term" value="C:nucleus"/>
    <property type="evidence" value="ECO:0007669"/>
    <property type="project" value="TreeGrafter"/>
</dbReference>
<protein>
    <submittedName>
        <fullName evidence="13">Serine/threonine-protein phosphatase 6 regulatory ankyrin repeat subunit C</fullName>
    </submittedName>
</protein>
<name>A0A4Y2ATI3_ARAVE</name>
<feature type="repeat" description="ANK" evidence="12">
    <location>
        <begin position="132"/>
        <end position="164"/>
    </location>
</feature>
<keyword evidence="4" id="KW-0964">Secreted</keyword>
<dbReference type="PANTHER" id="PTHR24193">
    <property type="entry name" value="ANKYRIN REPEAT PROTEIN"/>
    <property type="match status" value="1"/>
</dbReference>
<dbReference type="Pfam" id="PF12796">
    <property type="entry name" value="Ank_2"/>
    <property type="match status" value="2"/>
</dbReference>
<keyword evidence="14" id="KW-1185">Reference proteome</keyword>
<evidence type="ECO:0000256" key="11">
    <source>
        <dbReference type="ARBA" id="ARBA00023298"/>
    </source>
</evidence>
<evidence type="ECO:0000256" key="7">
    <source>
        <dbReference type="ARBA" id="ARBA00022699"/>
    </source>
</evidence>
<evidence type="ECO:0000256" key="6">
    <source>
        <dbReference type="ARBA" id="ARBA00022656"/>
    </source>
</evidence>
<organism evidence="13 14">
    <name type="scientific">Araneus ventricosus</name>
    <name type="common">Orbweaver spider</name>
    <name type="synonym">Epeira ventricosa</name>
    <dbReference type="NCBI Taxonomy" id="182803"/>
    <lineage>
        <taxon>Eukaryota</taxon>
        <taxon>Metazoa</taxon>
        <taxon>Ecdysozoa</taxon>
        <taxon>Arthropoda</taxon>
        <taxon>Chelicerata</taxon>
        <taxon>Arachnida</taxon>
        <taxon>Araneae</taxon>
        <taxon>Araneomorphae</taxon>
        <taxon>Entelegynae</taxon>
        <taxon>Araneoidea</taxon>
        <taxon>Araneidae</taxon>
        <taxon>Araneus</taxon>
    </lineage>
</organism>
<evidence type="ECO:0000256" key="10">
    <source>
        <dbReference type="ARBA" id="ARBA00023043"/>
    </source>
</evidence>
<dbReference type="PROSITE" id="PS50088">
    <property type="entry name" value="ANK_REPEAT"/>
    <property type="match status" value="4"/>
</dbReference>
<keyword evidence="7" id="KW-0528">Neurotoxin</keyword>
<comment type="subcellular location">
    <subcellularLocation>
        <location evidence="2">Secreted</location>
    </subcellularLocation>
    <subcellularLocation>
        <location evidence="1">Target cell membrane</location>
    </subcellularLocation>
</comment>
<dbReference type="OrthoDB" id="6437551at2759"/>
<dbReference type="GO" id="GO:0044218">
    <property type="term" value="C:other organism cell membrane"/>
    <property type="evidence" value="ECO:0007669"/>
    <property type="project" value="UniProtKB-KW"/>
</dbReference>
<evidence type="ECO:0000256" key="12">
    <source>
        <dbReference type="PROSITE-ProRule" id="PRU00023"/>
    </source>
</evidence>
<dbReference type="InterPro" id="IPR002110">
    <property type="entry name" value="Ankyrin_rpt"/>
</dbReference>
<dbReference type="EMBL" id="BGPR01000028">
    <property type="protein sequence ID" value="GBL82495.1"/>
    <property type="molecule type" value="Genomic_DNA"/>
</dbReference>
<dbReference type="PANTHER" id="PTHR24193:SF121">
    <property type="entry name" value="ADA2A-CONTAINING COMPLEX COMPONENT 3, ISOFORM D"/>
    <property type="match status" value="1"/>
</dbReference>
<evidence type="ECO:0000256" key="1">
    <source>
        <dbReference type="ARBA" id="ARBA00004175"/>
    </source>
</evidence>
<keyword evidence="11" id="KW-0472">Membrane</keyword>
<dbReference type="GO" id="GO:0090729">
    <property type="term" value="F:toxin activity"/>
    <property type="evidence" value="ECO:0007669"/>
    <property type="project" value="UniProtKB-KW"/>
</dbReference>
<dbReference type="SMART" id="SM00248">
    <property type="entry name" value="ANK"/>
    <property type="match status" value="6"/>
</dbReference>
<keyword evidence="9" id="KW-0638">Presynaptic neurotoxin</keyword>
<sequence>MLIERGADVNARDECDGFTPLHDLLVSHLDFIRYPDDYSHYEDKINIDLVKIKLLLEGNADVNIEDEDEVTPLCRFGDSDLVKLFLESGADLNAKYKNDNTLLHLACDGDDHLDIIKILLRNGSDVHAKNEFDQVPLHAAVYRNHVDYNQLLLERGVSVHVADINGWTPIHAAAYTGHVEVIRALLDKGADMNSKNKGGKTPLDLAKENENQLCIDALQKLSNINV</sequence>
<keyword evidence="3" id="KW-0268">Exocytosis</keyword>
<evidence type="ECO:0000256" key="9">
    <source>
        <dbReference type="ARBA" id="ARBA00023028"/>
    </source>
</evidence>
<dbReference type="GO" id="GO:0000976">
    <property type="term" value="F:transcription cis-regulatory region binding"/>
    <property type="evidence" value="ECO:0007669"/>
    <property type="project" value="TreeGrafter"/>
</dbReference>
<dbReference type="InterPro" id="IPR050663">
    <property type="entry name" value="Ankyrin-SOCS_Box"/>
</dbReference>
<comment type="caution">
    <text evidence="13">The sequence shown here is derived from an EMBL/GenBank/DDBJ whole genome shotgun (WGS) entry which is preliminary data.</text>
</comment>
<dbReference type="PROSITE" id="PS50297">
    <property type="entry name" value="ANK_REP_REGION"/>
    <property type="match status" value="3"/>
</dbReference>
<gene>
    <name evidence="13" type="primary">ankrd52_1</name>
    <name evidence="13" type="ORF">AVEN_252614_1</name>
</gene>
<accession>A0A4Y2ATI3</accession>
<dbReference type="AlphaFoldDB" id="A0A4Y2ATI3"/>
<evidence type="ECO:0000256" key="5">
    <source>
        <dbReference type="ARBA" id="ARBA00022537"/>
    </source>
</evidence>
<feature type="repeat" description="ANK" evidence="12">
    <location>
        <begin position="165"/>
        <end position="197"/>
    </location>
</feature>
<dbReference type="InterPro" id="IPR036770">
    <property type="entry name" value="Ankyrin_rpt-contain_sf"/>
</dbReference>
<keyword evidence="8" id="KW-0677">Repeat</keyword>
<evidence type="ECO:0000313" key="13">
    <source>
        <dbReference type="EMBL" id="GBL82495.1"/>
    </source>
</evidence>
<dbReference type="GO" id="GO:0006887">
    <property type="term" value="P:exocytosis"/>
    <property type="evidence" value="ECO:0007669"/>
    <property type="project" value="UniProtKB-KW"/>
</dbReference>
<dbReference type="Gene3D" id="1.25.40.20">
    <property type="entry name" value="Ankyrin repeat-containing domain"/>
    <property type="match status" value="3"/>
</dbReference>
<keyword evidence="10 12" id="KW-0040">ANK repeat</keyword>
<dbReference type="GO" id="GO:0005576">
    <property type="term" value="C:extracellular region"/>
    <property type="evidence" value="ECO:0007669"/>
    <property type="project" value="UniProtKB-SubCell"/>
</dbReference>
<feature type="repeat" description="ANK" evidence="12">
    <location>
        <begin position="1"/>
        <end position="14"/>
    </location>
</feature>
<evidence type="ECO:0000256" key="2">
    <source>
        <dbReference type="ARBA" id="ARBA00004613"/>
    </source>
</evidence>
<evidence type="ECO:0000313" key="14">
    <source>
        <dbReference type="Proteomes" id="UP000499080"/>
    </source>
</evidence>
<keyword evidence="11" id="KW-1053">Target membrane</keyword>